<keyword evidence="1" id="KW-0175">Coiled coil</keyword>
<accession>A0A1R2BZY9</accession>
<proteinExistence type="predicted"/>
<comment type="caution">
    <text evidence="2">The sequence shown here is derived from an EMBL/GenBank/DDBJ whole genome shotgun (WGS) entry which is preliminary data.</text>
</comment>
<evidence type="ECO:0000256" key="1">
    <source>
        <dbReference type="SAM" id="Coils"/>
    </source>
</evidence>
<feature type="coiled-coil region" evidence="1">
    <location>
        <begin position="230"/>
        <end position="279"/>
    </location>
</feature>
<dbReference type="AlphaFoldDB" id="A0A1R2BZY9"/>
<dbReference type="Proteomes" id="UP000187209">
    <property type="component" value="Unassembled WGS sequence"/>
</dbReference>
<dbReference type="EMBL" id="MPUH01000345">
    <property type="protein sequence ID" value="OMJ82321.1"/>
    <property type="molecule type" value="Genomic_DNA"/>
</dbReference>
<name>A0A1R2BZY9_9CILI</name>
<organism evidence="2 3">
    <name type="scientific">Stentor coeruleus</name>
    <dbReference type="NCBI Taxonomy" id="5963"/>
    <lineage>
        <taxon>Eukaryota</taxon>
        <taxon>Sar</taxon>
        <taxon>Alveolata</taxon>
        <taxon>Ciliophora</taxon>
        <taxon>Postciliodesmatophora</taxon>
        <taxon>Heterotrichea</taxon>
        <taxon>Heterotrichida</taxon>
        <taxon>Stentoridae</taxon>
        <taxon>Stentor</taxon>
    </lineage>
</organism>
<reference evidence="2 3" key="1">
    <citation type="submission" date="2016-11" db="EMBL/GenBank/DDBJ databases">
        <title>The macronuclear genome of Stentor coeruleus: a giant cell with tiny introns.</title>
        <authorList>
            <person name="Slabodnick M."/>
            <person name="Ruby J.G."/>
            <person name="Reiff S.B."/>
            <person name="Swart E.C."/>
            <person name="Gosai S."/>
            <person name="Prabakaran S."/>
            <person name="Witkowska E."/>
            <person name="Larue G.E."/>
            <person name="Fisher S."/>
            <person name="Freeman R.M."/>
            <person name="Gunawardena J."/>
            <person name="Chu W."/>
            <person name="Stover N.A."/>
            <person name="Gregory B.D."/>
            <person name="Nowacki M."/>
            <person name="Derisi J."/>
            <person name="Roy S.W."/>
            <person name="Marshall W.F."/>
            <person name="Sood P."/>
        </authorList>
    </citation>
    <scope>NUCLEOTIDE SEQUENCE [LARGE SCALE GENOMIC DNA]</scope>
    <source>
        <strain evidence="2">WM001</strain>
    </source>
</reference>
<keyword evidence="3" id="KW-1185">Reference proteome</keyword>
<sequence>MSNLLLSKRSALKHYNLISKYTPESFTQDSLILELKNYRISRSKRNSPTKLKTPTFKTQRLCNTDDFRPVTAEFSCPATIRREKLKQKHERLIEAYRFSIENDKKSLSISSTVPQLRTFLESLQFVTPLKIEIELNAEVVKNKKVTSEKSSGLYGLLIDRISDESKHPKNSDEILDILKEYCGVFRDILRTLSDKDVDEEVVNLELLWRMVIKCLDSSLLLQETTVNQLIKSTTKQVEEITEKAEQDMQEQKNALEAMQNSLKMQINEQIKTIKMLKRENYFTDKLLKQKEAYICELLEPVSQDQSCEMMRSALKKLSSYITESENEQIKQVNTLRDLSTIMAVAEEINKGPESVIISTQTDWNFIESPLPGLKQPVLSLHPLLPFYKYEKIKYPESIHSELMQICENSLITADGNLEFYNDVLMGIGSCFKTKDKIAPAVVEMVSMLGSEMNTSKKLFRRLLRLKGNLDFHTETMVLNLAKSLQPICEGRFIHYSKLIDFLQVLDEDRKIIENLLQNLDYYNGSLQEDRFSSLIFRLYHTLSKTKTLDSLPERSRPDDFKDFLKNTANWLISESDLNFFLTNLSLEADFNAMLTSAANKFLNYKVDKNSVLLRYLKEISKKVETVEIGMKNLWEEENIDKFVDNARNVRKDCSEKNLRLGYMWNMLEKSKSEILIKLWDYDFYGNRLPKGTPVKKKPPARKVKNKKL</sequence>
<evidence type="ECO:0000313" key="3">
    <source>
        <dbReference type="Proteomes" id="UP000187209"/>
    </source>
</evidence>
<protein>
    <submittedName>
        <fullName evidence="2">Uncharacterized protein</fullName>
    </submittedName>
</protein>
<evidence type="ECO:0000313" key="2">
    <source>
        <dbReference type="EMBL" id="OMJ82321.1"/>
    </source>
</evidence>
<gene>
    <name evidence="2" type="ORF">SteCoe_17036</name>
</gene>